<dbReference type="InterPro" id="IPR000594">
    <property type="entry name" value="ThiF_NAD_FAD-bd"/>
</dbReference>
<dbReference type="Gene3D" id="3.40.50.720">
    <property type="entry name" value="NAD(P)-binding Rossmann-like Domain"/>
    <property type="match status" value="1"/>
</dbReference>
<dbReference type="GeneID" id="61529881"/>
<feature type="domain" description="THIF-type NAD/FAD binding fold" evidence="1">
    <location>
        <begin position="14"/>
        <end position="214"/>
    </location>
</feature>
<proteinExistence type="predicted"/>
<keyword evidence="3" id="KW-1185">Reference proteome</keyword>
<reference evidence="3" key="1">
    <citation type="submission" date="2016-06" db="EMBL/GenBank/DDBJ databases">
        <authorList>
            <person name="Xu Y."/>
            <person name="Nagy A."/>
            <person name="Yan X."/>
            <person name="Kim S.W."/>
            <person name="Haley B."/>
            <person name="Liu N.T."/>
            <person name="Nou X."/>
        </authorList>
    </citation>
    <scope>NUCLEOTIDE SEQUENCE [LARGE SCALE GENOMIC DNA]</scope>
    <source>
        <strain evidence="3">ATCC 49129</strain>
        <plasmid evidence="3">pri-1</plasmid>
    </source>
</reference>
<dbReference type="OrthoDB" id="5298642at2"/>
<organism evidence="2 3">
    <name type="scientific">Ralstonia insidiosa</name>
    <dbReference type="NCBI Taxonomy" id="190721"/>
    <lineage>
        <taxon>Bacteria</taxon>
        <taxon>Pseudomonadati</taxon>
        <taxon>Pseudomonadota</taxon>
        <taxon>Betaproteobacteria</taxon>
        <taxon>Burkholderiales</taxon>
        <taxon>Burkholderiaceae</taxon>
        <taxon>Ralstonia</taxon>
    </lineage>
</organism>
<gene>
    <name evidence="2" type="ORF">A9Y76_28025</name>
</gene>
<accession>A0A192A7J6</accession>
<name>A0A192A7J6_9RALS</name>
<evidence type="ECO:0000259" key="1">
    <source>
        <dbReference type="Pfam" id="PF00899"/>
    </source>
</evidence>
<keyword evidence="2" id="KW-0614">Plasmid</keyword>
<dbReference type="InterPro" id="IPR035985">
    <property type="entry name" value="Ubiquitin-activating_enz"/>
</dbReference>
<dbReference type="RefSeq" id="WP_024979627.1">
    <property type="nucleotide sequence ID" value="NZ_CP016024.1"/>
</dbReference>
<dbReference type="InterPro" id="IPR022500">
    <property type="entry name" value="PRTRC_ThiF"/>
</dbReference>
<dbReference type="Proteomes" id="UP000078572">
    <property type="component" value="Plasmid pRI-1"/>
</dbReference>
<geneLocation type="plasmid" evidence="3">
    <name>pri-1</name>
</geneLocation>
<dbReference type="SUPFAM" id="SSF69572">
    <property type="entry name" value="Activating enzymes of the ubiquitin-like proteins"/>
    <property type="match status" value="1"/>
</dbReference>
<dbReference type="Pfam" id="PF00899">
    <property type="entry name" value="ThiF"/>
    <property type="match status" value="1"/>
</dbReference>
<dbReference type="GO" id="GO:0008641">
    <property type="term" value="F:ubiquitin-like modifier activating enzyme activity"/>
    <property type="evidence" value="ECO:0007669"/>
    <property type="project" value="InterPro"/>
</dbReference>
<dbReference type="EMBL" id="CP016024">
    <property type="protein sequence ID" value="ANJ76445.1"/>
    <property type="molecule type" value="Genomic_DNA"/>
</dbReference>
<dbReference type="NCBIfam" id="TIGR03736">
    <property type="entry name" value="PRTRC_ThiF"/>
    <property type="match status" value="1"/>
</dbReference>
<dbReference type="AlphaFoldDB" id="A0A192A7J6"/>
<evidence type="ECO:0000313" key="3">
    <source>
        <dbReference type="Proteomes" id="UP000078572"/>
    </source>
</evidence>
<sequence length="256" mass="28280">MQRDHMVRSEFLSRKVQIVVVGAGGNGSAMLAALATLNYAIGELGHPGLEVTAIDGDTVSPSNVGRQGFYPCDVGHFKTDVMIQRINMGFGTQWRSMPVMFDGYNVDIFKTDMVISCVDSRRARNLIAKSFKQGYYMDLGNNAASGQVVVGEFCKGHGRQDRLPHAVDLFPEIADTTLPEDDQPSCSMAEALERQNLFINRMIVGWASELLWQMFRNGKLSFHGNFVNLVSGRVAPIPVDDEVWTRMGYSPLPKAA</sequence>
<dbReference type="CDD" id="cd01483">
    <property type="entry name" value="E1_enzyme_family"/>
    <property type="match status" value="1"/>
</dbReference>
<evidence type="ECO:0000313" key="2">
    <source>
        <dbReference type="EMBL" id="ANJ76445.1"/>
    </source>
</evidence>
<protein>
    <recommendedName>
        <fullName evidence="1">THIF-type NAD/FAD binding fold domain-containing protein</fullName>
    </recommendedName>
</protein>